<accession>A0AAE0Z9Q3</accession>
<name>A0AAE0Z9Q3_9GAST</name>
<gene>
    <name evidence="2" type="ORF">RRG08_005928</name>
</gene>
<sequence>MSQCPLLNCDSYGSMSPVRACILRNNVPSRHLQADVSQTAEPSRTEQEAEVPCPGAGSSHARQSQNVTCIRNLSRYHHMTPKFWWKPHLTSLARDGVFRVSHVQDQNAPHINPYGVSFHNHKNIHRNRDQTDPAFASVHCNPTQREAPPSRAGLTETRWVITPSKLGLTETREDN</sequence>
<comment type="caution">
    <text evidence="2">The sequence shown here is derived from an EMBL/GenBank/DDBJ whole genome shotgun (WGS) entry which is preliminary data.</text>
</comment>
<evidence type="ECO:0000256" key="1">
    <source>
        <dbReference type="SAM" id="MobiDB-lite"/>
    </source>
</evidence>
<dbReference type="Proteomes" id="UP001283361">
    <property type="component" value="Unassembled WGS sequence"/>
</dbReference>
<evidence type="ECO:0000313" key="3">
    <source>
        <dbReference type="Proteomes" id="UP001283361"/>
    </source>
</evidence>
<evidence type="ECO:0000313" key="2">
    <source>
        <dbReference type="EMBL" id="KAK3765397.1"/>
    </source>
</evidence>
<dbReference type="AlphaFoldDB" id="A0AAE0Z9Q3"/>
<dbReference type="EMBL" id="JAWDGP010004315">
    <property type="protein sequence ID" value="KAK3765397.1"/>
    <property type="molecule type" value="Genomic_DNA"/>
</dbReference>
<proteinExistence type="predicted"/>
<protein>
    <submittedName>
        <fullName evidence="2">Uncharacterized protein</fullName>
    </submittedName>
</protein>
<organism evidence="2 3">
    <name type="scientific">Elysia crispata</name>
    <name type="common">lettuce slug</name>
    <dbReference type="NCBI Taxonomy" id="231223"/>
    <lineage>
        <taxon>Eukaryota</taxon>
        <taxon>Metazoa</taxon>
        <taxon>Spiralia</taxon>
        <taxon>Lophotrochozoa</taxon>
        <taxon>Mollusca</taxon>
        <taxon>Gastropoda</taxon>
        <taxon>Heterobranchia</taxon>
        <taxon>Euthyneura</taxon>
        <taxon>Panpulmonata</taxon>
        <taxon>Sacoglossa</taxon>
        <taxon>Placobranchoidea</taxon>
        <taxon>Plakobranchidae</taxon>
        <taxon>Elysia</taxon>
    </lineage>
</organism>
<reference evidence="2" key="1">
    <citation type="journal article" date="2023" name="G3 (Bethesda)">
        <title>A reference genome for the long-term kleptoplast-retaining sea slug Elysia crispata morphotype clarki.</title>
        <authorList>
            <person name="Eastman K.E."/>
            <person name="Pendleton A.L."/>
            <person name="Shaikh M.A."/>
            <person name="Suttiyut T."/>
            <person name="Ogas R."/>
            <person name="Tomko P."/>
            <person name="Gavelis G."/>
            <person name="Widhalm J.R."/>
            <person name="Wisecaver J.H."/>
        </authorList>
    </citation>
    <scope>NUCLEOTIDE SEQUENCE</scope>
    <source>
        <strain evidence="2">ECLA1</strain>
    </source>
</reference>
<feature type="region of interest" description="Disordered" evidence="1">
    <location>
        <begin position="31"/>
        <end position="61"/>
    </location>
</feature>
<keyword evidence="3" id="KW-1185">Reference proteome</keyword>